<dbReference type="RefSeq" id="XP_026631773.1">
    <property type="nucleotide sequence ID" value="XM_026764488.1"/>
</dbReference>
<feature type="region of interest" description="Disordered" evidence="1">
    <location>
        <begin position="1"/>
        <end position="83"/>
    </location>
</feature>
<sequence length="83" mass="9281">MASLSSFDRRVNNPRCSFSTNGCLCPSLRPSARVTKRPKDSHQPQFSHLDSGCRMGLGRFETEKRRGPESSSLVRKLRSGLVD</sequence>
<evidence type="ECO:0000313" key="2">
    <source>
        <dbReference type="EMBL" id="RDH38751.1"/>
    </source>
</evidence>
<dbReference type="AlphaFoldDB" id="A0A3F3QHU1"/>
<dbReference type="EMBL" id="KZ852033">
    <property type="protein sequence ID" value="RDH38751.1"/>
    <property type="molecule type" value="Genomic_DNA"/>
</dbReference>
<evidence type="ECO:0000256" key="1">
    <source>
        <dbReference type="SAM" id="MobiDB-lite"/>
    </source>
</evidence>
<protein>
    <submittedName>
        <fullName evidence="2">Uncharacterized protein</fullName>
    </submittedName>
</protein>
<dbReference type="Proteomes" id="UP000253729">
    <property type="component" value="Unassembled WGS sequence"/>
</dbReference>
<gene>
    <name evidence="2" type="ORF">BDQ94DRAFT_134536</name>
</gene>
<organism evidence="2 3">
    <name type="scientific">Aspergillus welwitschiae</name>
    <dbReference type="NCBI Taxonomy" id="1341132"/>
    <lineage>
        <taxon>Eukaryota</taxon>
        <taxon>Fungi</taxon>
        <taxon>Dikarya</taxon>
        <taxon>Ascomycota</taxon>
        <taxon>Pezizomycotina</taxon>
        <taxon>Eurotiomycetes</taxon>
        <taxon>Eurotiomycetidae</taxon>
        <taxon>Eurotiales</taxon>
        <taxon>Aspergillaceae</taxon>
        <taxon>Aspergillus</taxon>
        <taxon>Aspergillus subgen. Circumdati</taxon>
    </lineage>
</organism>
<proteinExistence type="predicted"/>
<accession>A0A3F3QHU1</accession>
<reference evidence="2 3" key="1">
    <citation type="submission" date="2018-07" db="EMBL/GenBank/DDBJ databases">
        <title>The genomes of Aspergillus section Nigri reveals drivers in fungal speciation.</title>
        <authorList>
            <consortium name="DOE Joint Genome Institute"/>
            <person name="Vesth T.C."/>
            <person name="Nybo J."/>
            <person name="Theobald S."/>
            <person name="Brandl J."/>
            <person name="Frisvad J.C."/>
            <person name="Nielsen K.F."/>
            <person name="Lyhne E.K."/>
            <person name="Kogle M.E."/>
            <person name="Kuo A."/>
            <person name="Riley R."/>
            <person name="Clum A."/>
            <person name="Nolan M."/>
            <person name="Lipzen A."/>
            <person name="Salamov A."/>
            <person name="Henrissat B."/>
            <person name="Wiebenga A."/>
            <person name="De vries R.P."/>
            <person name="Grigoriev I.V."/>
            <person name="Mortensen U.H."/>
            <person name="Andersen M.R."/>
            <person name="Baker S.E."/>
        </authorList>
    </citation>
    <scope>NUCLEOTIDE SEQUENCE [LARGE SCALE GENOMIC DNA]</scope>
    <source>
        <strain evidence="2 3">CBS 139.54b</strain>
    </source>
</reference>
<name>A0A3F3QHU1_9EURO</name>
<dbReference type="GeneID" id="38132844"/>
<evidence type="ECO:0000313" key="3">
    <source>
        <dbReference type="Proteomes" id="UP000253729"/>
    </source>
</evidence>
<keyword evidence="3" id="KW-1185">Reference proteome</keyword>